<evidence type="ECO:0000256" key="1">
    <source>
        <dbReference type="SAM" id="Coils"/>
    </source>
</evidence>
<evidence type="ECO:0000313" key="4">
    <source>
        <dbReference type="Proteomes" id="UP001437256"/>
    </source>
</evidence>
<feature type="coiled-coil region" evidence="1">
    <location>
        <begin position="201"/>
        <end position="228"/>
    </location>
</feature>
<dbReference type="EMBL" id="JBBXMP010000042">
    <property type="protein sequence ID" value="KAL0065859.1"/>
    <property type="molecule type" value="Genomic_DNA"/>
</dbReference>
<reference evidence="3 4" key="1">
    <citation type="submission" date="2024-05" db="EMBL/GenBank/DDBJ databases">
        <title>A draft genome resource for the thread blight pathogen Marasmius tenuissimus strain MS-2.</title>
        <authorList>
            <person name="Yulfo-Soto G.E."/>
            <person name="Baruah I.K."/>
            <person name="Amoako-Attah I."/>
            <person name="Bukari Y."/>
            <person name="Meinhardt L.W."/>
            <person name="Bailey B.A."/>
            <person name="Cohen S.P."/>
        </authorList>
    </citation>
    <scope>NUCLEOTIDE SEQUENCE [LARGE SCALE GENOMIC DNA]</scope>
    <source>
        <strain evidence="3 4">MS-2</strain>
    </source>
</reference>
<comment type="caution">
    <text evidence="3">The sequence shown here is derived from an EMBL/GenBank/DDBJ whole genome shotgun (WGS) entry which is preliminary data.</text>
</comment>
<accession>A0ABR2ZYI8</accession>
<organism evidence="3 4">
    <name type="scientific">Marasmius tenuissimus</name>
    <dbReference type="NCBI Taxonomy" id="585030"/>
    <lineage>
        <taxon>Eukaryota</taxon>
        <taxon>Fungi</taxon>
        <taxon>Dikarya</taxon>
        <taxon>Basidiomycota</taxon>
        <taxon>Agaricomycotina</taxon>
        <taxon>Agaricomycetes</taxon>
        <taxon>Agaricomycetidae</taxon>
        <taxon>Agaricales</taxon>
        <taxon>Marasmiineae</taxon>
        <taxon>Marasmiaceae</taxon>
        <taxon>Marasmius</taxon>
    </lineage>
</organism>
<feature type="region of interest" description="Disordered" evidence="2">
    <location>
        <begin position="490"/>
        <end position="510"/>
    </location>
</feature>
<gene>
    <name evidence="3" type="ORF">AAF712_007163</name>
</gene>
<evidence type="ECO:0000313" key="3">
    <source>
        <dbReference type="EMBL" id="KAL0065859.1"/>
    </source>
</evidence>
<name>A0ABR2ZYI8_9AGAR</name>
<evidence type="ECO:0000256" key="2">
    <source>
        <dbReference type="SAM" id="MobiDB-lite"/>
    </source>
</evidence>
<protein>
    <submittedName>
        <fullName evidence="3">Uncharacterized protein</fullName>
    </submittedName>
</protein>
<feature type="compositionally biased region" description="Acidic residues" evidence="2">
    <location>
        <begin position="501"/>
        <end position="510"/>
    </location>
</feature>
<proteinExistence type="predicted"/>
<keyword evidence="1" id="KW-0175">Coiled coil</keyword>
<keyword evidence="4" id="KW-1185">Reference proteome</keyword>
<dbReference type="Proteomes" id="UP001437256">
    <property type="component" value="Unassembled WGS sequence"/>
</dbReference>
<sequence>MQERHRRRVRRRIIDNLLTSVSLSEKVLAQVLTQEKFFSEPVAYAGGITKAELRHLDVSLPEVCEAIQERLLEELDAQIQSITESLPEDEDLTSRTPEALVSKIRTLVEEVPGLEEEVDLSQKRVEEIVGYIEEGHVGLQNLLSESLEKYPPALNKRRAAGDALTATTIETSLVKLSLIRARCHQALYNFKSETHLDATMSNALKAAYDSLEEEGIDLEEEERALDVQLSEYRTLLEIVDGEHVGFGQLVDDWLPVELTEKIISTLWSSPLSTHERATLIKASPLVSRSWNDIFSRVYYKDIHILSSAHGLQFLDLLHGTLSISKRRLLDQLCRSITIEHANRSLLPGPESEKEQPLGLVIRSILNDIFLSPDRLPYLRRISFLLENYLMETIFSRNKFYYLAPQVRELEFNFTYGDDTEPLVVQAIKSRASETFDLGISTMLNVQSLKVFGASAGFTRELLAACGGLENLQEFEQDAWAAKREPTSPIPHQVSPVYTGGSDDDTEDDDDVDEVFYDCNEGGNSWAGCEAALAKAFTKEELIRMMSAFQRQLVV</sequence>